<dbReference type="GO" id="GO:0045936">
    <property type="term" value="P:negative regulation of phosphate metabolic process"/>
    <property type="evidence" value="ECO:0007669"/>
    <property type="project" value="InterPro"/>
</dbReference>
<evidence type="ECO:0000256" key="7">
    <source>
        <dbReference type="ARBA" id="ARBA00056181"/>
    </source>
</evidence>
<comment type="subunit">
    <text evidence="3 8">Homodimer.</text>
</comment>
<reference evidence="10 11" key="1">
    <citation type="journal article" date="2012" name="ISME J.">
        <title>Nitrification expanded: discovery, physiology and genomics of a nitrite-oxidizing bacterium from the phylum Chloroflexi.</title>
        <authorList>
            <person name="Sorokin D.Y."/>
            <person name="Lucker S."/>
            <person name="Vejmelkova D."/>
            <person name="Kostrikina N.A."/>
            <person name="Kleerebezem R."/>
            <person name="Rijpstra W.I."/>
            <person name="Damste J.S."/>
            <person name="Le Paslier D."/>
            <person name="Muyzer G."/>
            <person name="Wagner M."/>
            <person name="van Loosdrecht M.C."/>
            <person name="Daims H."/>
        </authorList>
    </citation>
    <scope>NUCLEOTIDE SEQUENCE [LARGE SCALE GENOMIC DNA]</scope>
    <source>
        <strain evidence="11">none</strain>
    </source>
</reference>
<dbReference type="GO" id="GO:0005737">
    <property type="term" value="C:cytoplasm"/>
    <property type="evidence" value="ECO:0007669"/>
    <property type="project" value="UniProtKB-SubCell"/>
</dbReference>
<dbReference type="NCBIfam" id="TIGR02135">
    <property type="entry name" value="phoU_full"/>
    <property type="match status" value="1"/>
</dbReference>
<evidence type="ECO:0000256" key="6">
    <source>
        <dbReference type="ARBA" id="ARBA00022592"/>
    </source>
</evidence>
<organism evidence="10 11">
    <name type="scientific">Nitrolancea hollandica Lb</name>
    <dbReference type="NCBI Taxonomy" id="1129897"/>
    <lineage>
        <taxon>Bacteria</taxon>
        <taxon>Pseudomonadati</taxon>
        <taxon>Thermomicrobiota</taxon>
        <taxon>Thermomicrobia</taxon>
        <taxon>Sphaerobacterales</taxon>
        <taxon>Sphaerobacterineae</taxon>
        <taxon>Sphaerobacteraceae</taxon>
        <taxon>Nitrolancea</taxon>
    </lineage>
</organism>
<dbReference type="Pfam" id="PF01895">
    <property type="entry name" value="PhoU"/>
    <property type="match status" value="2"/>
</dbReference>
<feature type="domain" description="PhoU" evidence="9">
    <location>
        <begin position="123"/>
        <end position="208"/>
    </location>
</feature>
<comment type="caution">
    <text evidence="10">The sequence shown here is derived from an EMBL/GenBank/DDBJ whole genome shotgun (WGS) entry which is preliminary data.</text>
</comment>
<dbReference type="AlphaFoldDB" id="I4ED67"/>
<sequence length="223" mass="24803">MSTAARAHYDRQLQALREGILMLGSMAEKAVSRSVDALRLRDVNLARSVIQDDRKIDDYSYDLEEQALLLTATQQPLATDLRTIAASNFIVAELERIGDYAEGIAKITLSVAQDSPVKPLIDIPRMSTIATSMLHRSLTAFIDGDLEACTAIWHQDDEIDALYNQVYRELLTVMLNDPSTIEGATKLLWAAHNLERIGDRVTNICERTAFVITGNPRALTTDE</sequence>
<dbReference type="OrthoDB" id="9814256at2"/>
<feature type="domain" description="PhoU" evidence="9">
    <location>
        <begin position="23"/>
        <end position="107"/>
    </location>
</feature>
<evidence type="ECO:0000256" key="5">
    <source>
        <dbReference type="ARBA" id="ARBA00022490"/>
    </source>
</evidence>
<gene>
    <name evidence="10" type="ORF">NITHO_140011</name>
</gene>
<dbReference type="SUPFAM" id="SSF109755">
    <property type="entry name" value="PhoU-like"/>
    <property type="match status" value="1"/>
</dbReference>
<keyword evidence="11" id="KW-1185">Reference proteome</keyword>
<dbReference type="FunFam" id="1.20.58.220:FF:000004">
    <property type="entry name" value="Phosphate-specific transport system accessory protein PhoU"/>
    <property type="match status" value="1"/>
</dbReference>
<keyword evidence="4 8" id="KW-0813">Transport</keyword>
<evidence type="ECO:0000256" key="1">
    <source>
        <dbReference type="ARBA" id="ARBA00004496"/>
    </source>
</evidence>
<dbReference type="PANTHER" id="PTHR42930:SF3">
    <property type="entry name" value="PHOSPHATE-SPECIFIC TRANSPORT SYSTEM ACCESSORY PROTEIN PHOU"/>
    <property type="match status" value="1"/>
</dbReference>
<proteinExistence type="inferred from homology"/>
<evidence type="ECO:0000256" key="3">
    <source>
        <dbReference type="ARBA" id="ARBA00011738"/>
    </source>
</evidence>
<protein>
    <recommendedName>
        <fullName evidence="8">Phosphate-specific transport system accessory protein PhoU</fullName>
    </recommendedName>
</protein>
<dbReference type="InterPro" id="IPR028366">
    <property type="entry name" value="PhoU"/>
</dbReference>
<comment type="function">
    <text evidence="7 8">Plays a role in the regulation of phosphate uptake.</text>
</comment>
<dbReference type="InterPro" id="IPR038078">
    <property type="entry name" value="PhoU-like_sf"/>
</dbReference>
<dbReference type="GO" id="GO:0006817">
    <property type="term" value="P:phosphate ion transport"/>
    <property type="evidence" value="ECO:0007669"/>
    <property type="project" value="UniProtKB-KW"/>
</dbReference>
<evidence type="ECO:0000256" key="8">
    <source>
        <dbReference type="PIRNR" id="PIRNR003107"/>
    </source>
</evidence>
<dbReference type="RefSeq" id="WP_008474851.1">
    <property type="nucleotide sequence ID" value="NZ_CAGS01000046.1"/>
</dbReference>
<evidence type="ECO:0000256" key="2">
    <source>
        <dbReference type="ARBA" id="ARBA00008107"/>
    </source>
</evidence>
<dbReference type="EMBL" id="CAGS01000046">
    <property type="protein sequence ID" value="CCF82629.1"/>
    <property type="molecule type" value="Genomic_DNA"/>
</dbReference>
<dbReference type="PANTHER" id="PTHR42930">
    <property type="entry name" value="PHOSPHATE-SPECIFIC TRANSPORT SYSTEM ACCESSORY PROTEIN PHOU"/>
    <property type="match status" value="1"/>
</dbReference>
<name>I4ED67_9BACT</name>
<comment type="similarity">
    <text evidence="2 8">Belongs to the PhoU family.</text>
</comment>
<dbReference type="Proteomes" id="UP000004221">
    <property type="component" value="Unassembled WGS sequence"/>
</dbReference>
<evidence type="ECO:0000259" key="9">
    <source>
        <dbReference type="Pfam" id="PF01895"/>
    </source>
</evidence>
<keyword evidence="6 8" id="KW-0592">Phosphate transport</keyword>
<keyword evidence="5 8" id="KW-0963">Cytoplasm</keyword>
<evidence type="ECO:0000313" key="10">
    <source>
        <dbReference type="EMBL" id="CCF82629.1"/>
    </source>
</evidence>
<evidence type="ECO:0000256" key="4">
    <source>
        <dbReference type="ARBA" id="ARBA00022448"/>
    </source>
</evidence>
<dbReference type="GO" id="GO:0030643">
    <property type="term" value="P:intracellular phosphate ion homeostasis"/>
    <property type="evidence" value="ECO:0007669"/>
    <property type="project" value="InterPro"/>
</dbReference>
<accession>I4ED67</accession>
<comment type="subcellular location">
    <subcellularLocation>
        <location evidence="1 8">Cytoplasm</location>
    </subcellularLocation>
</comment>
<dbReference type="PIRSF" id="PIRSF003107">
    <property type="entry name" value="PhoU"/>
    <property type="match status" value="1"/>
</dbReference>
<dbReference type="Gene3D" id="1.20.58.220">
    <property type="entry name" value="Phosphate transport system protein phou homolog 2, domain 2"/>
    <property type="match status" value="1"/>
</dbReference>
<dbReference type="InterPro" id="IPR026022">
    <property type="entry name" value="PhoU_dom"/>
</dbReference>
<evidence type="ECO:0000313" key="11">
    <source>
        <dbReference type="Proteomes" id="UP000004221"/>
    </source>
</evidence>